<evidence type="ECO:0000256" key="1">
    <source>
        <dbReference type="SAM" id="MobiDB-lite"/>
    </source>
</evidence>
<proteinExistence type="predicted"/>
<dbReference type="Proteomes" id="UP000594263">
    <property type="component" value="Unplaced"/>
</dbReference>
<reference evidence="2" key="1">
    <citation type="submission" date="2021-01" db="UniProtKB">
        <authorList>
            <consortium name="EnsemblPlants"/>
        </authorList>
    </citation>
    <scope>IDENTIFICATION</scope>
</reference>
<sequence length="52" mass="5717">MFPDAASGSDPDEGHPLETPKATPRSGGGRVVRCKMNMQFLRFDSEHLTREG</sequence>
<dbReference type="EnsemblPlants" id="Kaladp0006s0100.1.v1.1">
    <property type="protein sequence ID" value="Kaladp0006s0100.1.v1.1"/>
    <property type="gene ID" value="Kaladp0006s0100.v1.1"/>
</dbReference>
<feature type="region of interest" description="Disordered" evidence="1">
    <location>
        <begin position="1"/>
        <end position="30"/>
    </location>
</feature>
<evidence type="ECO:0000313" key="3">
    <source>
        <dbReference type="Proteomes" id="UP000594263"/>
    </source>
</evidence>
<name>A0A7N0RCV2_KALFE</name>
<protein>
    <submittedName>
        <fullName evidence="2">Uncharacterized protein</fullName>
    </submittedName>
</protein>
<evidence type="ECO:0000313" key="2">
    <source>
        <dbReference type="EnsemblPlants" id="Kaladp0006s0100.1.v1.1"/>
    </source>
</evidence>
<dbReference type="AlphaFoldDB" id="A0A7N0RCV2"/>
<organism evidence="2 3">
    <name type="scientific">Kalanchoe fedtschenkoi</name>
    <name type="common">Lavender scallops</name>
    <name type="synonym">South American air plant</name>
    <dbReference type="NCBI Taxonomy" id="63787"/>
    <lineage>
        <taxon>Eukaryota</taxon>
        <taxon>Viridiplantae</taxon>
        <taxon>Streptophyta</taxon>
        <taxon>Embryophyta</taxon>
        <taxon>Tracheophyta</taxon>
        <taxon>Spermatophyta</taxon>
        <taxon>Magnoliopsida</taxon>
        <taxon>eudicotyledons</taxon>
        <taxon>Gunneridae</taxon>
        <taxon>Pentapetalae</taxon>
        <taxon>Saxifragales</taxon>
        <taxon>Crassulaceae</taxon>
        <taxon>Kalanchoe</taxon>
    </lineage>
</organism>
<accession>A0A7N0RCV2</accession>
<keyword evidence="3" id="KW-1185">Reference proteome</keyword>
<dbReference type="Gramene" id="Kaladp0006s0100.1.v1.1">
    <property type="protein sequence ID" value="Kaladp0006s0100.1.v1.1"/>
    <property type="gene ID" value="Kaladp0006s0100.v1.1"/>
</dbReference>